<dbReference type="AlphaFoldDB" id="A0A8E2FCB5"/>
<keyword evidence="1" id="KW-1133">Transmembrane helix</keyword>
<name>A0A8E2FCB5_9PEZI</name>
<gene>
    <name evidence="2" type="ORF">AOQ84DRAFT_24031</name>
</gene>
<feature type="transmembrane region" description="Helical" evidence="1">
    <location>
        <begin position="7"/>
        <end position="26"/>
    </location>
</feature>
<dbReference type="Proteomes" id="UP000250140">
    <property type="component" value="Unassembled WGS sequence"/>
</dbReference>
<dbReference type="EMBL" id="KV748562">
    <property type="protein sequence ID" value="OCL14551.1"/>
    <property type="molecule type" value="Genomic_DNA"/>
</dbReference>
<keyword evidence="1" id="KW-0812">Transmembrane</keyword>
<protein>
    <submittedName>
        <fullName evidence="2">Uncharacterized protein</fullName>
    </submittedName>
</protein>
<keyword evidence="1" id="KW-0472">Membrane</keyword>
<reference evidence="2 3" key="1">
    <citation type="journal article" date="2016" name="Nat. Commun.">
        <title>Ectomycorrhizal ecology is imprinted in the genome of the dominant symbiotic fungus Cenococcum geophilum.</title>
        <authorList>
            <consortium name="DOE Joint Genome Institute"/>
            <person name="Peter M."/>
            <person name="Kohler A."/>
            <person name="Ohm R.A."/>
            <person name="Kuo A."/>
            <person name="Krutzmann J."/>
            <person name="Morin E."/>
            <person name="Arend M."/>
            <person name="Barry K.W."/>
            <person name="Binder M."/>
            <person name="Choi C."/>
            <person name="Clum A."/>
            <person name="Copeland A."/>
            <person name="Grisel N."/>
            <person name="Haridas S."/>
            <person name="Kipfer T."/>
            <person name="LaButti K."/>
            <person name="Lindquist E."/>
            <person name="Lipzen A."/>
            <person name="Maire R."/>
            <person name="Meier B."/>
            <person name="Mihaltcheva S."/>
            <person name="Molinier V."/>
            <person name="Murat C."/>
            <person name="Poggeler S."/>
            <person name="Quandt C.A."/>
            <person name="Sperisen C."/>
            <person name="Tritt A."/>
            <person name="Tisserant E."/>
            <person name="Crous P.W."/>
            <person name="Henrissat B."/>
            <person name="Nehls U."/>
            <person name="Egli S."/>
            <person name="Spatafora J.W."/>
            <person name="Grigoriev I.V."/>
            <person name="Martin F.M."/>
        </authorList>
    </citation>
    <scope>NUCLEOTIDE SEQUENCE [LARGE SCALE GENOMIC DNA]</scope>
    <source>
        <strain evidence="2 3">CBS 207.34</strain>
    </source>
</reference>
<organism evidence="2 3">
    <name type="scientific">Glonium stellatum</name>
    <dbReference type="NCBI Taxonomy" id="574774"/>
    <lineage>
        <taxon>Eukaryota</taxon>
        <taxon>Fungi</taxon>
        <taxon>Dikarya</taxon>
        <taxon>Ascomycota</taxon>
        <taxon>Pezizomycotina</taxon>
        <taxon>Dothideomycetes</taxon>
        <taxon>Pleosporomycetidae</taxon>
        <taxon>Gloniales</taxon>
        <taxon>Gloniaceae</taxon>
        <taxon>Glonium</taxon>
    </lineage>
</organism>
<evidence type="ECO:0000313" key="3">
    <source>
        <dbReference type="Proteomes" id="UP000250140"/>
    </source>
</evidence>
<evidence type="ECO:0000256" key="1">
    <source>
        <dbReference type="SAM" id="Phobius"/>
    </source>
</evidence>
<evidence type="ECO:0000313" key="2">
    <source>
        <dbReference type="EMBL" id="OCL14551.1"/>
    </source>
</evidence>
<sequence length="63" mass="7583">MIKALRVIFLTFQYMVITLLVPLSSLKLCLCKFYNFIRSFTYSQRYQRTRRPVRSALFKLVTV</sequence>
<proteinExistence type="predicted"/>
<keyword evidence="3" id="KW-1185">Reference proteome</keyword>
<accession>A0A8E2FCB5</accession>